<name>A0A016THH3_9BILA</name>
<dbReference type="Proteomes" id="UP000024635">
    <property type="component" value="Unassembled WGS sequence"/>
</dbReference>
<accession>A0A016THH3</accession>
<comment type="caution">
    <text evidence="2">The sequence shown here is derived from an EMBL/GenBank/DDBJ whole genome shotgun (WGS) entry which is preliminary data.</text>
</comment>
<keyword evidence="3" id="KW-1185">Reference proteome</keyword>
<evidence type="ECO:0000256" key="1">
    <source>
        <dbReference type="SAM" id="MobiDB-lite"/>
    </source>
</evidence>
<sequence>MVETTRYGSSLVKQWRNRQATGPLWRSSGVNVSVRVRLGETVKKTLSYGSALAKQSRNQQARVRLVGQAVVKTLGNGSALAKQWHNPQSAGPPGQTVRRTPFTSLPWPSRDKNSRMPLRLGKVVVKRQDAGPRWPTSEENLRIRVHLGKAVKTTPGYRSADGGVRKGQES</sequence>
<evidence type="ECO:0000313" key="2">
    <source>
        <dbReference type="EMBL" id="EYC02125.1"/>
    </source>
</evidence>
<feature type="region of interest" description="Disordered" evidence="1">
    <location>
        <begin position="151"/>
        <end position="170"/>
    </location>
</feature>
<dbReference type="AlphaFoldDB" id="A0A016THH3"/>
<gene>
    <name evidence="2" type="primary">Acey_s0102.g3504</name>
    <name evidence="2" type="ORF">Y032_0102g3504</name>
</gene>
<reference evidence="3" key="1">
    <citation type="journal article" date="2015" name="Nat. Genet.">
        <title>The genome and transcriptome of the zoonotic hookworm Ancylostoma ceylanicum identify infection-specific gene families.</title>
        <authorList>
            <person name="Schwarz E.M."/>
            <person name="Hu Y."/>
            <person name="Antoshechkin I."/>
            <person name="Miller M.M."/>
            <person name="Sternberg P.W."/>
            <person name="Aroian R.V."/>
        </authorList>
    </citation>
    <scope>NUCLEOTIDE SEQUENCE</scope>
    <source>
        <strain evidence="3">HY135</strain>
    </source>
</reference>
<dbReference type="STRING" id="53326.A0A016THH3"/>
<evidence type="ECO:0000313" key="3">
    <source>
        <dbReference type="Proteomes" id="UP000024635"/>
    </source>
</evidence>
<proteinExistence type="predicted"/>
<organism evidence="2 3">
    <name type="scientific">Ancylostoma ceylanicum</name>
    <dbReference type="NCBI Taxonomy" id="53326"/>
    <lineage>
        <taxon>Eukaryota</taxon>
        <taxon>Metazoa</taxon>
        <taxon>Ecdysozoa</taxon>
        <taxon>Nematoda</taxon>
        <taxon>Chromadorea</taxon>
        <taxon>Rhabditida</taxon>
        <taxon>Rhabditina</taxon>
        <taxon>Rhabditomorpha</taxon>
        <taxon>Strongyloidea</taxon>
        <taxon>Ancylostomatidae</taxon>
        <taxon>Ancylostomatinae</taxon>
        <taxon>Ancylostoma</taxon>
    </lineage>
</organism>
<dbReference type="EMBL" id="JARK01001438">
    <property type="protein sequence ID" value="EYC02125.1"/>
    <property type="molecule type" value="Genomic_DNA"/>
</dbReference>
<protein>
    <submittedName>
        <fullName evidence="2">Uncharacterized protein</fullName>
    </submittedName>
</protein>
<feature type="region of interest" description="Disordered" evidence="1">
    <location>
        <begin position="82"/>
        <end position="114"/>
    </location>
</feature>